<name>A0ABY6J3B3_9BACT</name>
<dbReference type="RefSeq" id="WP_264281025.1">
    <property type="nucleotide sequence ID" value="NZ_CP107006.1"/>
</dbReference>
<keyword evidence="4" id="KW-1185">Reference proteome</keyword>
<evidence type="ECO:0000259" key="2">
    <source>
        <dbReference type="PROSITE" id="PS50966"/>
    </source>
</evidence>
<sequence length="149" mass="17607">MHNNNSYSPNKDLRNTITPYTIPLHERAFLLDAQMLKKHIDTNTLTYKDWHLPKLKVISFKEGLLMLYNINYNMTYKLTIYIAHDGLHISCDCDRRVEKLCHHAYYALAHIISTLGERYFRIGPNTDFIEIEQPHNKEDNTINSKKTKK</sequence>
<dbReference type="Proteomes" id="UP001162741">
    <property type="component" value="Chromosome"/>
</dbReference>
<gene>
    <name evidence="3" type="ORF">MKQ68_22380</name>
</gene>
<accession>A0ABY6J3B3</accession>
<organism evidence="3 4">
    <name type="scientific">Chitinophaga horti</name>
    <dbReference type="NCBI Taxonomy" id="2920382"/>
    <lineage>
        <taxon>Bacteria</taxon>
        <taxon>Pseudomonadati</taxon>
        <taxon>Bacteroidota</taxon>
        <taxon>Chitinophagia</taxon>
        <taxon>Chitinophagales</taxon>
        <taxon>Chitinophagaceae</taxon>
        <taxon>Chitinophaga</taxon>
    </lineage>
</organism>
<dbReference type="PROSITE" id="PS50966">
    <property type="entry name" value="ZF_SWIM"/>
    <property type="match status" value="1"/>
</dbReference>
<keyword evidence="1" id="KW-0862">Zinc</keyword>
<evidence type="ECO:0000256" key="1">
    <source>
        <dbReference type="PROSITE-ProRule" id="PRU00325"/>
    </source>
</evidence>
<evidence type="ECO:0000313" key="3">
    <source>
        <dbReference type="EMBL" id="UYQ92831.1"/>
    </source>
</evidence>
<dbReference type="InterPro" id="IPR007527">
    <property type="entry name" value="Znf_SWIM"/>
</dbReference>
<dbReference type="EMBL" id="CP107006">
    <property type="protein sequence ID" value="UYQ92831.1"/>
    <property type="molecule type" value="Genomic_DNA"/>
</dbReference>
<proteinExistence type="predicted"/>
<keyword evidence="1" id="KW-0863">Zinc-finger</keyword>
<feature type="domain" description="SWIM-type" evidence="2">
    <location>
        <begin position="76"/>
        <end position="112"/>
    </location>
</feature>
<keyword evidence="1" id="KW-0479">Metal-binding</keyword>
<evidence type="ECO:0000313" key="4">
    <source>
        <dbReference type="Proteomes" id="UP001162741"/>
    </source>
</evidence>
<reference evidence="3" key="1">
    <citation type="submission" date="2022-10" db="EMBL/GenBank/DDBJ databases">
        <title>Chitinophaga sp. nov., isolated from soil.</title>
        <authorList>
            <person name="Jeon C.O."/>
        </authorList>
    </citation>
    <scope>NUCLEOTIDE SEQUENCE</scope>
    <source>
        <strain evidence="3">R8</strain>
    </source>
</reference>
<protein>
    <recommendedName>
        <fullName evidence="2">SWIM-type domain-containing protein</fullName>
    </recommendedName>
</protein>